<dbReference type="Gene3D" id="3.40.50.720">
    <property type="entry name" value="NAD(P)-binding Rossmann-like Domain"/>
    <property type="match status" value="1"/>
</dbReference>
<name>A0AAD7BMD3_9AGAR</name>
<dbReference type="InterPro" id="IPR036291">
    <property type="entry name" value="NAD(P)-bd_dom_sf"/>
</dbReference>
<dbReference type="PROSITE" id="PS00061">
    <property type="entry name" value="ADH_SHORT"/>
    <property type="match status" value="1"/>
</dbReference>
<dbReference type="Pfam" id="PF00106">
    <property type="entry name" value="adh_short"/>
    <property type="match status" value="1"/>
</dbReference>
<dbReference type="InterPro" id="IPR051911">
    <property type="entry name" value="SDR_oxidoreductase"/>
</dbReference>
<dbReference type="EMBL" id="JARKIF010000013">
    <property type="protein sequence ID" value="KAJ7624944.1"/>
    <property type="molecule type" value="Genomic_DNA"/>
</dbReference>
<dbReference type="AlphaFoldDB" id="A0AAD7BMD3"/>
<dbReference type="PANTHER" id="PTHR43976">
    <property type="entry name" value="SHORT CHAIN DEHYDROGENASE"/>
    <property type="match status" value="1"/>
</dbReference>
<gene>
    <name evidence="5" type="ORF">FB45DRAFT_837066</name>
</gene>
<keyword evidence="2" id="KW-0521">NADP</keyword>
<reference evidence="5" key="1">
    <citation type="submission" date="2023-03" db="EMBL/GenBank/DDBJ databases">
        <title>Massive genome expansion in bonnet fungi (Mycena s.s.) driven by repeated elements and novel gene families across ecological guilds.</title>
        <authorList>
            <consortium name="Lawrence Berkeley National Laboratory"/>
            <person name="Harder C.B."/>
            <person name="Miyauchi S."/>
            <person name="Viragh M."/>
            <person name="Kuo A."/>
            <person name="Thoen E."/>
            <person name="Andreopoulos B."/>
            <person name="Lu D."/>
            <person name="Skrede I."/>
            <person name="Drula E."/>
            <person name="Henrissat B."/>
            <person name="Morin E."/>
            <person name="Kohler A."/>
            <person name="Barry K."/>
            <person name="LaButti K."/>
            <person name="Morin E."/>
            <person name="Salamov A."/>
            <person name="Lipzen A."/>
            <person name="Mereny Z."/>
            <person name="Hegedus B."/>
            <person name="Baldrian P."/>
            <person name="Stursova M."/>
            <person name="Weitz H."/>
            <person name="Taylor A."/>
            <person name="Grigoriev I.V."/>
            <person name="Nagy L.G."/>
            <person name="Martin F."/>
            <person name="Kauserud H."/>
        </authorList>
    </citation>
    <scope>NUCLEOTIDE SEQUENCE</scope>
    <source>
        <strain evidence="5">9284</strain>
    </source>
</reference>
<dbReference type="InterPro" id="IPR002347">
    <property type="entry name" value="SDR_fam"/>
</dbReference>
<evidence type="ECO:0000256" key="3">
    <source>
        <dbReference type="ARBA" id="ARBA00023002"/>
    </source>
</evidence>
<evidence type="ECO:0000256" key="2">
    <source>
        <dbReference type="ARBA" id="ARBA00022857"/>
    </source>
</evidence>
<dbReference type="GO" id="GO:0016491">
    <property type="term" value="F:oxidoreductase activity"/>
    <property type="evidence" value="ECO:0007669"/>
    <property type="project" value="UniProtKB-KW"/>
</dbReference>
<comment type="caution">
    <text evidence="5">The sequence shown here is derived from an EMBL/GenBank/DDBJ whole genome shotgun (WGS) entry which is preliminary data.</text>
</comment>
<organism evidence="5 6">
    <name type="scientific">Roridomyces roridus</name>
    <dbReference type="NCBI Taxonomy" id="1738132"/>
    <lineage>
        <taxon>Eukaryota</taxon>
        <taxon>Fungi</taxon>
        <taxon>Dikarya</taxon>
        <taxon>Basidiomycota</taxon>
        <taxon>Agaricomycotina</taxon>
        <taxon>Agaricomycetes</taxon>
        <taxon>Agaricomycetidae</taxon>
        <taxon>Agaricales</taxon>
        <taxon>Marasmiineae</taxon>
        <taxon>Mycenaceae</taxon>
        <taxon>Roridomyces</taxon>
    </lineage>
</organism>
<proteinExistence type="inferred from homology"/>
<protein>
    <submittedName>
        <fullName evidence="5">3-oxoacyl-reductase</fullName>
    </submittedName>
</protein>
<evidence type="ECO:0000313" key="6">
    <source>
        <dbReference type="Proteomes" id="UP001221142"/>
    </source>
</evidence>
<dbReference type="SUPFAM" id="SSF51735">
    <property type="entry name" value="NAD(P)-binding Rossmann-fold domains"/>
    <property type="match status" value="1"/>
</dbReference>
<dbReference type="PRINTS" id="PR00081">
    <property type="entry name" value="GDHRDH"/>
</dbReference>
<evidence type="ECO:0000256" key="1">
    <source>
        <dbReference type="ARBA" id="ARBA00006484"/>
    </source>
</evidence>
<dbReference type="PANTHER" id="PTHR43976:SF16">
    <property type="entry name" value="SHORT-CHAIN DEHYDROGENASE_REDUCTASE FAMILY PROTEIN"/>
    <property type="match status" value="1"/>
</dbReference>
<dbReference type="PRINTS" id="PR00080">
    <property type="entry name" value="SDRFAMILY"/>
</dbReference>
<accession>A0AAD7BMD3</accession>
<evidence type="ECO:0000256" key="4">
    <source>
        <dbReference type="RuleBase" id="RU000363"/>
    </source>
</evidence>
<dbReference type="InterPro" id="IPR020904">
    <property type="entry name" value="Sc_DH/Rdtase_CS"/>
</dbReference>
<keyword evidence="6" id="KW-1185">Reference proteome</keyword>
<sequence length="291" mass="31868">MSNVNVFRKTILITGTSSGIGLATAKFFHQNGWNVVATMRNLKAARPELLALAEINDASQPRLILECLDVTDTTQIKASIEAGIRHFGKIDVLVNNAGFAQNGVLEGISSEKVKEQFAVNVFGVMDMTRAILPHFRANGGGGVINVSSGTGLWALPLGTMYSSSKFALEGFTEALSYELASQGVFVKSVIPHGGVTETDFAARFLDSTPKEPDYRAVIEKAGVSSSDVAKVIFEASTDGSDRLRYMIGVDTREFLEKRYNSKSDEDYMEFMRAFFPPVNDEDVEAWRKTQK</sequence>
<keyword evidence="3" id="KW-0560">Oxidoreductase</keyword>
<evidence type="ECO:0000313" key="5">
    <source>
        <dbReference type="EMBL" id="KAJ7624944.1"/>
    </source>
</evidence>
<dbReference type="CDD" id="cd05374">
    <property type="entry name" value="17beta-HSD-like_SDR_c"/>
    <property type="match status" value="1"/>
</dbReference>
<comment type="similarity">
    <text evidence="1 4">Belongs to the short-chain dehydrogenases/reductases (SDR) family.</text>
</comment>
<dbReference type="Proteomes" id="UP001221142">
    <property type="component" value="Unassembled WGS sequence"/>
</dbReference>